<keyword evidence="1" id="KW-0812">Transmembrane</keyword>
<evidence type="ECO:0000313" key="4">
    <source>
        <dbReference type="Proteomes" id="UP000315647"/>
    </source>
</evidence>
<keyword evidence="4" id="KW-1185">Reference proteome</keyword>
<sequence length="357" mass="39670">MENEAVATTRKPRRWQGELVGFTLPAIIVLMCAGVMFPIQAVFYLAVGWFLFLKRVLPAVTVSLSGIITAVVFLALLALFIQLLGTHLFRLLRNQEQIPASRYWQKRWTGVCLLLLVVAFTGGFAVVGVAHQSAWMVTGKQAAIETTRGESAWILSSRYSLRRIGLGVVNYSTGADHHIPSGIFRNGQPLHSWETEILPFLDQSEYRQKIDETQPWNSKRNSELFKHAFTTFIPPGAEQYNRQGYGLSYYSLNNHVFYPGSDARLDDIPDGLSHTLLGGEVSSRVRAWGDPINFRDPARGISQHDDGFGGPWRSGGANMLFLDGSARFINKDIDPAILKALATPDGGEDVSDFLEGR</sequence>
<accession>A0A517PZQ1</accession>
<dbReference type="InterPro" id="IPR011453">
    <property type="entry name" value="DUF1559"/>
</dbReference>
<evidence type="ECO:0000313" key="3">
    <source>
        <dbReference type="EMBL" id="QDT24861.1"/>
    </source>
</evidence>
<feature type="domain" description="DUF1559" evidence="2">
    <location>
        <begin position="160"/>
        <end position="284"/>
    </location>
</feature>
<dbReference type="InterPro" id="IPR027558">
    <property type="entry name" value="Pre_pil_HX9DG_C"/>
</dbReference>
<feature type="transmembrane region" description="Helical" evidence="1">
    <location>
        <begin position="110"/>
        <end position="130"/>
    </location>
</feature>
<protein>
    <recommendedName>
        <fullName evidence="2">DUF1559 domain-containing protein</fullName>
    </recommendedName>
</protein>
<gene>
    <name evidence="3" type="ORF">Enr10x_01530</name>
</gene>
<dbReference type="NCBIfam" id="TIGR04294">
    <property type="entry name" value="pre_pil_HX9DG"/>
    <property type="match status" value="1"/>
</dbReference>
<evidence type="ECO:0000259" key="2">
    <source>
        <dbReference type="Pfam" id="PF07596"/>
    </source>
</evidence>
<dbReference type="PANTHER" id="PTHR30093:SF2">
    <property type="entry name" value="TYPE II SECRETION SYSTEM PROTEIN H"/>
    <property type="match status" value="1"/>
</dbReference>
<organism evidence="3 4">
    <name type="scientific">Gimesia panareensis</name>
    <dbReference type="NCBI Taxonomy" id="2527978"/>
    <lineage>
        <taxon>Bacteria</taxon>
        <taxon>Pseudomonadati</taxon>
        <taxon>Planctomycetota</taxon>
        <taxon>Planctomycetia</taxon>
        <taxon>Planctomycetales</taxon>
        <taxon>Planctomycetaceae</taxon>
        <taxon>Gimesia</taxon>
    </lineage>
</organism>
<dbReference type="PANTHER" id="PTHR30093">
    <property type="entry name" value="GENERAL SECRETION PATHWAY PROTEIN G"/>
    <property type="match status" value="1"/>
</dbReference>
<dbReference type="EMBL" id="CP037421">
    <property type="protein sequence ID" value="QDT24861.1"/>
    <property type="molecule type" value="Genomic_DNA"/>
</dbReference>
<feature type="transmembrane region" description="Helical" evidence="1">
    <location>
        <begin position="64"/>
        <end position="89"/>
    </location>
</feature>
<keyword evidence="1" id="KW-0472">Membrane</keyword>
<dbReference type="RefSeq" id="WP_145447860.1">
    <property type="nucleotide sequence ID" value="NZ_CP037421.1"/>
</dbReference>
<name>A0A517PZQ1_9PLAN</name>
<keyword evidence="1" id="KW-1133">Transmembrane helix</keyword>
<dbReference type="Proteomes" id="UP000315647">
    <property type="component" value="Chromosome"/>
</dbReference>
<dbReference type="Pfam" id="PF07596">
    <property type="entry name" value="SBP_bac_10"/>
    <property type="match status" value="1"/>
</dbReference>
<evidence type="ECO:0000256" key="1">
    <source>
        <dbReference type="SAM" id="Phobius"/>
    </source>
</evidence>
<feature type="transmembrane region" description="Helical" evidence="1">
    <location>
        <begin position="19"/>
        <end position="52"/>
    </location>
</feature>
<reference evidence="3 4" key="1">
    <citation type="submission" date="2019-03" db="EMBL/GenBank/DDBJ databases">
        <title>Deep-cultivation of Planctomycetes and their phenomic and genomic characterization uncovers novel biology.</title>
        <authorList>
            <person name="Wiegand S."/>
            <person name="Jogler M."/>
            <person name="Boedeker C."/>
            <person name="Pinto D."/>
            <person name="Vollmers J."/>
            <person name="Rivas-Marin E."/>
            <person name="Kohn T."/>
            <person name="Peeters S.H."/>
            <person name="Heuer A."/>
            <person name="Rast P."/>
            <person name="Oberbeckmann S."/>
            <person name="Bunk B."/>
            <person name="Jeske O."/>
            <person name="Meyerdierks A."/>
            <person name="Storesund J.E."/>
            <person name="Kallscheuer N."/>
            <person name="Luecker S."/>
            <person name="Lage O.M."/>
            <person name="Pohl T."/>
            <person name="Merkel B.J."/>
            <person name="Hornburger P."/>
            <person name="Mueller R.-W."/>
            <person name="Bruemmer F."/>
            <person name="Labrenz M."/>
            <person name="Spormann A.M."/>
            <person name="Op den Camp H."/>
            <person name="Overmann J."/>
            <person name="Amann R."/>
            <person name="Jetten M.S.M."/>
            <person name="Mascher T."/>
            <person name="Medema M.H."/>
            <person name="Devos D.P."/>
            <person name="Kaster A.-K."/>
            <person name="Ovreas L."/>
            <person name="Rohde M."/>
            <person name="Galperin M.Y."/>
            <person name="Jogler C."/>
        </authorList>
    </citation>
    <scope>NUCLEOTIDE SEQUENCE [LARGE SCALE GENOMIC DNA]</scope>
    <source>
        <strain evidence="3 4">Enr10</strain>
    </source>
</reference>
<dbReference type="AlphaFoldDB" id="A0A517PZQ1"/>
<proteinExistence type="predicted"/>